<dbReference type="SUPFAM" id="SSF47598">
    <property type="entry name" value="Ribbon-helix-helix"/>
    <property type="match status" value="1"/>
</dbReference>
<evidence type="ECO:0000256" key="2">
    <source>
        <dbReference type="ARBA" id="ARBA00022649"/>
    </source>
</evidence>
<dbReference type="Pfam" id="PF03693">
    <property type="entry name" value="ParD_antitoxin"/>
    <property type="match status" value="1"/>
</dbReference>
<dbReference type="InterPro" id="IPR022789">
    <property type="entry name" value="ParD"/>
</dbReference>
<sequence length="81" mass="9385">MATMNVSLPDPMKSWVETRLKDGSFSNTSDYVRHLIRRDQERAQAIEALQKAIDKGMQSGEPEAFDFKAFKARMREQHARK</sequence>
<name>A0ABW4EBK8_9RHOB</name>
<gene>
    <name evidence="3" type="ORF">ACFTOW_00765</name>
</gene>
<dbReference type="InterPro" id="IPR010985">
    <property type="entry name" value="Ribbon_hlx_hlx"/>
</dbReference>
<comment type="caution">
    <text evidence="3">The sequence shown here is derived from an EMBL/GenBank/DDBJ whole genome shotgun (WGS) entry which is preliminary data.</text>
</comment>
<dbReference type="Proteomes" id="UP001597186">
    <property type="component" value="Unassembled WGS sequence"/>
</dbReference>
<dbReference type="CDD" id="cd22231">
    <property type="entry name" value="RHH_NikR_HicB-like"/>
    <property type="match status" value="1"/>
</dbReference>
<keyword evidence="4" id="KW-1185">Reference proteome</keyword>
<dbReference type="PANTHER" id="PTHR36582">
    <property type="entry name" value="ANTITOXIN PARD"/>
    <property type="match status" value="1"/>
</dbReference>
<dbReference type="EMBL" id="JBHUDD010000004">
    <property type="protein sequence ID" value="MFD1507944.1"/>
    <property type="molecule type" value="Genomic_DNA"/>
</dbReference>
<proteinExistence type="inferred from homology"/>
<dbReference type="NCBIfam" id="TIGR02606">
    <property type="entry name" value="antidote_CC2985"/>
    <property type="match status" value="1"/>
</dbReference>
<reference evidence="4" key="1">
    <citation type="journal article" date="2019" name="Int. J. Syst. Evol. Microbiol.">
        <title>The Global Catalogue of Microorganisms (GCM) 10K type strain sequencing project: providing services to taxonomists for standard genome sequencing and annotation.</title>
        <authorList>
            <consortium name="The Broad Institute Genomics Platform"/>
            <consortium name="The Broad Institute Genome Sequencing Center for Infectious Disease"/>
            <person name="Wu L."/>
            <person name="Ma J."/>
        </authorList>
    </citation>
    <scope>NUCLEOTIDE SEQUENCE [LARGE SCALE GENOMIC DNA]</scope>
    <source>
        <strain evidence="4">CGMCC 1.12477</strain>
    </source>
</reference>
<dbReference type="Gene3D" id="6.10.10.120">
    <property type="entry name" value="Antitoxin ParD1-like"/>
    <property type="match status" value="1"/>
</dbReference>
<protein>
    <submittedName>
        <fullName evidence="3">Type II toxin-antitoxin system ParD family antitoxin</fullName>
    </submittedName>
</protein>
<dbReference type="PANTHER" id="PTHR36582:SF2">
    <property type="entry name" value="ANTITOXIN PARD"/>
    <property type="match status" value="1"/>
</dbReference>
<evidence type="ECO:0000313" key="3">
    <source>
        <dbReference type="EMBL" id="MFD1507944.1"/>
    </source>
</evidence>
<comment type="similarity">
    <text evidence="1">Belongs to the ParD antitoxin family.</text>
</comment>
<evidence type="ECO:0000256" key="1">
    <source>
        <dbReference type="ARBA" id="ARBA00008580"/>
    </source>
</evidence>
<evidence type="ECO:0000313" key="4">
    <source>
        <dbReference type="Proteomes" id="UP001597186"/>
    </source>
</evidence>
<keyword evidence="2" id="KW-1277">Toxin-antitoxin system</keyword>
<accession>A0ABW4EBK8</accession>
<dbReference type="InterPro" id="IPR038296">
    <property type="entry name" value="ParD_sf"/>
</dbReference>
<organism evidence="3 4">
    <name type="scientific">Lacimonas salitolerans</name>
    <dbReference type="NCBI Taxonomy" id="1323750"/>
    <lineage>
        <taxon>Bacteria</taxon>
        <taxon>Pseudomonadati</taxon>
        <taxon>Pseudomonadota</taxon>
        <taxon>Alphaproteobacteria</taxon>
        <taxon>Rhodobacterales</taxon>
        <taxon>Paracoccaceae</taxon>
        <taxon>Lacimonas</taxon>
    </lineage>
</organism>
<dbReference type="RefSeq" id="WP_379912080.1">
    <property type="nucleotide sequence ID" value="NZ_JBHUDD010000004.1"/>
</dbReference>